<evidence type="ECO:0000256" key="3">
    <source>
        <dbReference type="ARBA" id="ARBA00022723"/>
    </source>
</evidence>
<dbReference type="Pfam" id="PF00557">
    <property type="entry name" value="Peptidase_M24"/>
    <property type="match status" value="1"/>
</dbReference>
<sequence length="671" mass="74012">MTVSIFLSLLSRQFSFTPRRPASKYNLFSSATSSSHITLFSTNSMAAPTSSKLAHLRQSMAANNVGVYIVPSEDEHQSEYTSPADARRSYISNFTGSAGTAVITASKAALATDGRYFLQAADELDSNWELLKQGVKDVPTWQDWAISQAIEDKVNIGVDARLITADQAKIFKEKLAAKITSVNNISDAEKTSHDSVAIVQIDQNLVDIAWGADKPTRSKDIVTVLDPEFTGKSFKAKIADLRKTIKEKKSKGIVISSLDEIAWLFNLRGSDIPYNPVFFAYALITDNEVKLYLDHEKITDKLRSFLGASVLIKPYNEIFSDAAKVGEFVTKANLQGSDLKLLVPSATSWALVNALGEHIESVLSPVQVSKAIKNDTEIAGAKLAHIKDGVALVKYYAWLEDQLEQGAIIDEVDGATKSLEIRQEQENFVGLSFETISSSGANAAIIHYAPTKGKCAKINIDEIYLNDTGAQFLEGTTDTTRTFHFAKPNEEEKRSYTLVLKGHIALANAIFPEGTTGYMLDTFARQFLWADGKEYRHGTGHGIGSFLNVHEGPIGVGFRPAYLNIPFEPGHYCSNEPGYYVDGAYGIRIESNVVCVEKNTRSNFGEKKFYGFDTITRVPLCRNLMDLDLLTIAEKSWINNHHQAIFNDLNGLLAGDKLSLEWLKKETAPLE</sequence>
<dbReference type="InterPro" id="IPR001131">
    <property type="entry name" value="Peptidase_M24B_aminopep-P_CS"/>
</dbReference>
<dbReference type="InterPro" id="IPR032416">
    <property type="entry name" value="Peptidase_M24_C"/>
</dbReference>
<dbReference type="InterPro" id="IPR000994">
    <property type="entry name" value="Pept_M24"/>
</dbReference>
<dbReference type="EMBL" id="KV454409">
    <property type="protein sequence ID" value="ODQ66039.1"/>
    <property type="molecule type" value="Genomic_DNA"/>
</dbReference>
<evidence type="ECO:0000259" key="7">
    <source>
        <dbReference type="Pfam" id="PF00557"/>
    </source>
</evidence>
<keyword evidence="3 6" id="KW-0479">Metal-binding</keyword>
<dbReference type="Gene3D" id="3.90.230.10">
    <property type="entry name" value="Creatinase/methionine aminopeptidase superfamily"/>
    <property type="match status" value="1"/>
</dbReference>
<dbReference type="GO" id="GO:0005737">
    <property type="term" value="C:cytoplasm"/>
    <property type="evidence" value="ECO:0007669"/>
    <property type="project" value="UniProtKB-ARBA"/>
</dbReference>
<dbReference type="Proteomes" id="UP000095009">
    <property type="component" value="Unassembled WGS sequence"/>
</dbReference>
<reference evidence="10 11" key="1">
    <citation type="journal article" date="2016" name="Proc. Natl. Acad. Sci. U.S.A.">
        <title>Comparative genomics of biotechnologically important yeasts.</title>
        <authorList>
            <person name="Riley R."/>
            <person name="Haridas S."/>
            <person name="Wolfe K.H."/>
            <person name="Lopes M.R."/>
            <person name="Hittinger C.T."/>
            <person name="Goeker M."/>
            <person name="Salamov A.A."/>
            <person name="Wisecaver J.H."/>
            <person name="Long T.M."/>
            <person name="Calvey C.H."/>
            <person name="Aerts A.L."/>
            <person name="Barry K.W."/>
            <person name="Choi C."/>
            <person name="Clum A."/>
            <person name="Coughlan A.Y."/>
            <person name="Deshpande S."/>
            <person name="Douglass A.P."/>
            <person name="Hanson S.J."/>
            <person name="Klenk H.-P."/>
            <person name="LaButti K.M."/>
            <person name="Lapidus A."/>
            <person name="Lindquist E.A."/>
            <person name="Lipzen A.M."/>
            <person name="Meier-Kolthoff J.P."/>
            <person name="Ohm R.A."/>
            <person name="Otillar R.P."/>
            <person name="Pangilinan J.L."/>
            <person name="Peng Y."/>
            <person name="Rokas A."/>
            <person name="Rosa C.A."/>
            <person name="Scheuner C."/>
            <person name="Sibirny A.A."/>
            <person name="Slot J.C."/>
            <person name="Stielow J.B."/>
            <person name="Sun H."/>
            <person name="Kurtzman C.P."/>
            <person name="Blackwell M."/>
            <person name="Grigoriev I.V."/>
            <person name="Jeffries T.W."/>
        </authorList>
    </citation>
    <scope>NUCLEOTIDE SEQUENCE [LARGE SCALE GENOMIC DNA]</scope>
    <source>
        <strain evidence="10 11">DSM 6958</strain>
    </source>
</reference>
<dbReference type="FunFam" id="3.40.350.10:FF:000003">
    <property type="entry name" value="Xaa-pro aminopeptidase P"/>
    <property type="match status" value="1"/>
</dbReference>
<accession>A0A1E3PKS8</accession>
<keyword evidence="5" id="KW-0464">Manganese</keyword>
<name>A0A1E3PKS8_9ASCO</name>
<evidence type="ECO:0000259" key="8">
    <source>
        <dbReference type="Pfam" id="PF01321"/>
    </source>
</evidence>
<dbReference type="Pfam" id="PF01321">
    <property type="entry name" value="Creatinase_N"/>
    <property type="match status" value="1"/>
</dbReference>
<dbReference type="Pfam" id="PF16189">
    <property type="entry name" value="Creatinase_N_2"/>
    <property type="match status" value="1"/>
</dbReference>
<evidence type="ECO:0000256" key="2">
    <source>
        <dbReference type="ARBA" id="ARBA00008766"/>
    </source>
</evidence>
<dbReference type="SUPFAM" id="SSF55920">
    <property type="entry name" value="Creatinase/aminopeptidase"/>
    <property type="match status" value="1"/>
</dbReference>
<evidence type="ECO:0000313" key="11">
    <source>
        <dbReference type="Proteomes" id="UP000095009"/>
    </source>
</evidence>
<comment type="cofactor">
    <cofactor evidence="1">
        <name>Mn(2+)</name>
        <dbReference type="ChEBI" id="CHEBI:29035"/>
    </cofactor>
</comment>
<evidence type="ECO:0000256" key="4">
    <source>
        <dbReference type="ARBA" id="ARBA00022801"/>
    </source>
</evidence>
<dbReference type="GO" id="GO:0046872">
    <property type="term" value="F:metal ion binding"/>
    <property type="evidence" value="ECO:0007669"/>
    <property type="project" value="UniProtKB-KW"/>
</dbReference>
<dbReference type="InterPro" id="IPR033740">
    <property type="entry name" value="Pept_M24B"/>
</dbReference>
<dbReference type="AlphaFoldDB" id="A0A1E3PKS8"/>
<dbReference type="STRING" id="857566.A0A1E3PKS8"/>
<dbReference type="PROSITE" id="PS00491">
    <property type="entry name" value="PROLINE_PEPTIDASE"/>
    <property type="match status" value="1"/>
</dbReference>
<feature type="domain" description="Peptidase M24 C-terminal" evidence="9">
    <location>
        <begin position="608"/>
        <end position="670"/>
    </location>
</feature>
<dbReference type="Pfam" id="PF16188">
    <property type="entry name" value="Peptidase_M24_C"/>
    <property type="match status" value="1"/>
</dbReference>
<keyword evidence="10" id="KW-0031">Aminopeptidase</keyword>
<feature type="domain" description="Peptidase M24" evidence="7">
    <location>
        <begin position="384"/>
        <end position="596"/>
    </location>
</feature>
<dbReference type="InterPro" id="IPR029149">
    <property type="entry name" value="Creatin/AminoP/Spt16_N"/>
</dbReference>
<evidence type="ECO:0000259" key="9">
    <source>
        <dbReference type="Pfam" id="PF16188"/>
    </source>
</evidence>
<dbReference type="Gene3D" id="3.40.350.10">
    <property type="entry name" value="Creatinase/prolidase N-terminal domain"/>
    <property type="match status" value="2"/>
</dbReference>
<dbReference type="PANTHER" id="PTHR43763">
    <property type="entry name" value="XAA-PRO AMINOPEPTIDASE 1"/>
    <property type="match status" value="1"/>
</dbReference>
<evidence type="ECO:0000256" key="5">
    <source>
        <dbReference type="ARBA" id="ARBA00023211"/>
    </source>
</evidence>
<keyword evidence="4" id="KW-0378">Hydrolase</keyword>
<organism evidence="10 11">
    <name type="scientific">Nadsonia fulvescens var. elongata DSM 6958</name>
    <dbReference type="NCBI Taxonomy" id="857566"/>
    <lineage>
        <taxon>Eukaryota</taxon>
        <taxon>Fungi</taxon>
        <taxon>Dikarya</taxon>
        <taxon>Ascomycota</taxon>
        <taxon>Saccharomycotina</taxon>
        <taxon>Dipodascomycetes</taxon>
        <taxon>Dipodascales</taxon>
        <taxon>Dipodascales incertae sedis</taxon>
        <taxon>Nadsonia</taxon>
    </lineage>
</organism>
<dbReference type="PANTHER" id="PTHR43763:SF6">
    <property type="entry name" value="XAA-PRO AMINOPEPTIDASE 1"/>
    <property type="match status" value="1"/>
</dbReference>
<proteinExistence type="inferred from homology"/>
<dbReference type="GO" id="GO:0070006">
    <property type="term" value="F:metalloaminopeptidase activity"/>
    <property type="evidence" value="ECO:0007669"/>
    <property type="project" value="InterPro"/>
</dbReference>
<gene>
    <name evidence="10" type="ORF">NADFUDRAFT_82914</name>
</gene>
<evidence type="ECO:0000256" key="6">
    <source>
        <dbReference type="RuleBase" id="RU000590"/>
    </source>
</evidence>
<dbReference type="InterPro" id="IPR050422">
    <property type="entry name" value="X-Pro_aminopeptidase_P"/>
</dbReference>
<keyword evidence="11" id="KW-1185">Reference proteome</keyword>
<comment type="similarity">
    <text evidence="2 6">Belongs to the peptidase M24B family.</text>
</comment>
<dbReference type="OrthoDB" id="9995434at2759"/>
<dbReference type="FunFam" id="3.90.230.10:FF:000007">
    <property type="entry name" value="Xaa-Pro aminopeptidase P"/>
    <property type="match status" value="1"/>
</dbReference>
<evidence type="ECO:0000256" key="1">
    <source>
        <dbReference type="ARBA" id="ARBA00001936"/>
    </source>
</evidence>
<dbReference type="InterPro" id="IPR036005">
    <property type="entry name" value="Creatinase/aminopeptidase-like"/>
</dbReference>
<dbReference type="CDD" id="cd01085">
    <property type="entry name" value="APP"/>
    <property type="match status" value="1"/>
</dbReference>
<evidence type="ECO:0000313" key="10">
    <source>
        <dbReference type="EMBL" id="ODQ66039.1"/>
    </source>
</evidence>
<dbReference type="InterPro" id="IPR000587">
    <property type="entry name" value="Creatinase_N"/>
</dbReference>
<feature type="domain" description="Creatinase N-terminal" evidence="8">
    <location>
        <begin position="53"/>
        <end position="185"/>
    </location>
</feature>
<keyword evidence="10" id="KW-0645">Protease</keyword>
<dbReference type="SUPFAM" id="SSF53092">
    <property type="entry name" value="Creatinase/prolidase N-terminal domain"/>
    <property type="match status" value="1"/>
</dbReference>
<protein>
    <submittedName>
        <fullName evidence="10">Creatinase/aminopeptidase</fullName>
    </submittedName>
</protein>